<name>A0A2W5U118_CERSP</name>
<evidence type="ECO:0000259" key="1">
    <source>
        <dbReference type="Pfam" id="PF14534"/>
    </source>
</evidence>
<protein>
    <submittedName>
        <fullName evidence="2">DUF4440 domain-containing protein</fullName>
    </submittedName>
</protein>
<sequence length="129" mass="13544">MLISPDDFSRAFVVGWGRRDAAALAALCAEDAEMLTITGLWCEGRARIAEVLETELTGTFAQSRLVTGKGRLRPLGPGGAMVSQRFVLSGLIDAEGRDAGRVAAMLSAVLLARADGWQAATVHFVALAG</sequence>
<reference evidence="2 3" key="1">
    <citation type="submission" date="2017-08" db="EMBL/GenBank/DDBJ databases">
        <title>Infants hospitalized years apart are colonized by the same room-sourced microbial strains.</title>
        <authorList>
            <person name="Brooks B."/>
            <person name="Olm M.R."/>
            <person name="Firek B.A."/>
            <person name="Baker R."/>
            <person name="Thomas B.C."/>
            <person name="Morowitz M.J."/>
            <person name="Banfield J.F."/>
        </authorList>
    </citation>
    <scope>NUCLEOTIDE SEQUENCE [LARGE SCALE GENOMIC DNA]</scope>
    <source>
        <strain evidence="2">S2_003_000_R2_11</strain>
    </source>
</reference>
<dbReference type="InterPro" id="IPR032710">
    <property type="entry name" value="NTF2-like_dom_sf"/>
</dbReference>
<dbReference type="InterPro" id="IPR027843">
    <property type="entry name" value="DUF4440"/>
</dbReference>
<dbReference type="SUPFAM" id="SSF54427">
    <property type="entry name" value="NTF2-like"/>
    <property type="match status" value="1"/>
</dbReference>
<comment type="caution">
    <text evidence="2">The sequence shown here is derived from an EMBL/GenBank/DDBJ whole genome shotgun (WGS) entry which is preliminary data.</text>
</comment>
<accession>A0A2W5U118</accession>
<dbReference type="Proteomes" id="UP000248975">
    <property type="component" value="Unassembled WGS sequence"/>
</dbReference>
<dbReference type="AlphaFoldDB" id="A0A2W5U118"/>
<gene>
    <name evidence="2" type="ORF">DI533_15010</name>
</gene>
<proteinExistence type="predicted"/>
<feature type="domain" description="DUF4440" evidence="1">
    <location>
        <begin position="12"/>
        <end position="118"/>
    </location>
</feature>
<evidence type="ECO:0000313" key="2">
    <source>
        <dbReference type="EMBL" id="PZQ96873.1"/>
    </source>
</evidence>
<dbReference type="EMBL" id="QFQS01000003">
    <property type="protein sequence ID" value="PZQ96873.1"/>
    <property type="molecule type" value="Genomic_DNA"/>
</dbReference>
<dbReference type="Gene3D" id="3.10.450.50">
    <property type="match status" value="1"/>
</dbReference>
<organism evidence="2 3">
    <name type="scientific">Cereibacter sphaeroides</name>
    <name type="common">Rhodobacter sphaeroides</name>
    <dbReference type="NCBI Taxonomy" id="1063"/>
    <lineage>
        <taxon>Bacteria</taxon>
        <taxon>Pseudomonadati</taxon>
        <taxon>Pseudomonadota</taxon>
        <taxon>Alphaproteobacteria</taxon>
        <taxon>Rhodobacterales</taxon>
        <taxon>Paracoccaceae</taxon>
        <taxon>Cereibacter</taxon>
    </lineage>
</organism>
<evidence type="ECO:0000313" key="3">
    <source>
        <dbReference type="Proteomes" id="UP000248975"/>
    </source>
</evidence>
<dbReference type="Pfam" id="PF14534">
    <property type="entry name" value="DUF4440"/>
    <property type="match status" value="1"/>
</dbReference>